<accession>A0A1I5RAC1</accession>
<name>A0A1I5RAC1_9RHOB</name>
<feature type="compositionally biased region" description="Low complexity" evidence="1">
    <location>
        <begin position="64"/>
        <end position="78"/>
    </location>
</feature>
<sequence length="752" mass="78348">MSGRPHIQVQLRRPYALRDGGPAIERAMERRWGVDVAVAEMMEDEMSRHGDDFEGVLADLGPTSASRAGALSARRTAGSGTGGRRGRAPEPELAEGLALLTARMQAICARDPEIPGRPSQRSMARILSHCLDQVPGRSGASLAAELNARIRGGRAPVAGGRALEHTIMRAAERMRAPDGRLNAAVAREQAFPALVALLPMLKGLLPSLIPALAPLLGSLLGGLAGGKSMAVGPPLKGRAMGGIDVAHGLGPDGRIAGEQSVESLVKLLMDLIPELAPVFAKMIADAAPGVVGQLVGALRSAAPAAPVVPVQPAAVAGNAPEAAVAQGWRARAAEAAAGTGGGGVKLDPAMIAGILKNIDPKAVTGLIQGIAGNAGGINQLLGGPGHELLKSVVERLPVEKMFDARAWVPEINHDQFVSTIPWSAVLSLGDAAGMVGQLFVPGRKQIQADRRIEVALPRRALTDLGDGETSWIFVSDRTCRIPVAFTAGPERLDAPFLDVRVSCDGTPRTGLKRCVWRMAPLEAGASAGAAVELDPDVLMQAERAGGRICLAIRLVQRREGGSGPPFFGNELRLCAHVTAPNRIILDGAEPLRERDTATDAPGLLLRIPSEARSGAAHLRYRIGLAEGPGLARHLPLVARPGPSGDYLAGGVEITPEGYAELTRRGAPGATDPLAAAAVAGALAADPTLRARLMIETVERLPVGTGPLTVEPVLHAQEVHLVSFVDIDENGNPARREVRKIQLPVPVGMRIGD</sequence>
<evidence type="ECO:0000313" key="2">
    <source>
        <dbReference type="EMBL" id="SFP55488.1"/>
    </source>
</evidence>
<keyword evidence="3" id="KW-1185">Reference proteome</keyword>
<dbReference type="AlphaFoldDB" id="A0A1I5RAC1"/>
<dbReference type="Proteomes" id="UP000199356">
    <property type="component" value="Unassembled WGS sequence"/>
</dbReference>
<dbReference type="EMBL" id="FOXA01000008">
    <property type="protein sequence ID" value="SFP55488.1"/>
    <property type="molecule type" value="Genomic_DNA"/>
</dbReference>
<evidence type="ECO:0000313" key="3">
    <source>
        <dbReference type="Proteomes" id="UP000199356"/>
    </source>
</evidence>
<reference evidence="2 3" key="1">
    <citation type="submission" date="2016-10" db="EMBL/GenBank/DDBJ databases">
        <authorList>
            <person name="de Groot N.N."/>
        </authorList>
    </citation>
    <scope>NUCLEOTIDE SEQUENCE [LARGE SCALE GENOMIC DNA]</scope>
    <source>
        <strain evidence="2 3">DSM 19547</strain>
    </source>
</reference>
<feature type="region of interest" description="Disordered" evidence="1">
    <location>
        <begin position="64"/>
        <end position="91"/>
    </location>
</feature>
<dbReference type="RefSeq" id="WP_093421840.1">
    <property type="nucleotide sequence ID" value="NZ_FOXA01000008.1"/>
</dbReference>
<organism evidence="2 3">
    <name type="scientific">Tranquillimonas alkanivorans</name>
    <dbReference type="NCBI Taxonomy" id="441119"/>
    <lineage>
        <taxon>Bacteria</taxon>
        <taxon>Pseudomonadati</taxon>
        <taxon>Pseudomonadota</taxon>
        <taxon>Alphaproteobacteria</taxon>
        <taxon>Rhodobacterales</taxon>
        <taxon>Roseobacteraceae</taxon>
        <taxon>Tranquillimonas</taxon>
    </lineage>
</organism>
<protein>
    <submittedName>
        <fullName evidence="2">Uncharacterized protein</fullName>
    </submittedName>
</protein>
<proteinExistence type="predicted"/>
<evidence type="ECO:0000256" key="1">
    <source>
        <dbReference type="SAM" id="MobiDB-lite"/>
    </source>
</evidence>
<dbReference type="STRING" id="441119.SAMN04488047_10876"/>
<dbReference type="OrthoDB" id="9817807at2"/>
<gene>
    <name evidence="2" type="ORF">SAMN04488047_10876</name>
</gene>